<dbReference type="Proteomes" id="UP000830768">
    <property type="component" value="Chromosome 10"/>
</dbReference>
<protein>
    <submittedName>
        <fullName evidence="1">Uncharacterized protein</fullName>
    </submittedName>
</protein>
<evidence type="ECO:0000313" key="2">
    <source>
        <dbReference type="Proteomes" id="UP000830768"/>
    </source>
</evidence>
<name>A0ACD3ZIW9_FUSSC</name>
<sequence>MPSATSLPNASPVSEAWWKEASVYQIYPSSFKDSNGDGIGDIPGVIEKLDYFKQLGVDIVWVCPVYPSPKVDMGYDVADYCDIDPQYGTLGDVERLIEGLHQRGMKFLMDLVVNHTSDQVRRSSPLRFKYTDGTAKQHKWFQESKLSRDNNYRDWYIWRKPKYDKDGTRQPPNNWGSFFGGSAWEYDEATDEYYLHLFAKEQPDLNWEHPPVRDAVHDIIRFWLDKGVDGFRMDVINFISKTPGLPDAEVTIPSAKYQSGAEHFACGPRLHEYLQDIGKILKEYNAFSVGEMPAVQDPKEVIKSVGESRGELNMIFNFEIVDMDHGDQGKFSPRQWAMADLKSIVDKWQTFMYKNRGWNALYLENHDQARTISRWASDKPEFRTLAAKMFATFLCFQSGTVFVYQGQELGMANMPETWDISEYRDLETLNHWEELKEMVGSDAAALDIARKEYQLKSRDHARLPVQWDSSPNAGFSTGTPWIRVNDDYKTCNAAAQVSTAGSVFEYWRQTLALRKDLRRIFVYGDFELIDRSHDDVFAYSRSSGDQKAVVVCNFRETPVTWEVPLSVNLSSAKVLLSNCPEVDVTQQKLTLRPFEAFVVSVKTE</sequence>
<accession>A0ACD3ZIW9</accession>
<evidence type="ECO:0000313" key="1">
    <source>
        <dbReference type="EMBL" id="UPL01250.1"/>
    </source>
</evidence>
<reference evidence="1" key="1">
    <citation type="submission" date="2021-11" db="EMBL/GenBank/DDBJ databases">
        <title>Fusarium solani-melongenae Genome sequencing and assembly.</title>
        <authorList>
            <person name="Xie S."/>
            <person name="Huang L."/>
            <person name="Zhang X."/>
        </authorList>
    </citation>
    <scope>NUCLEOTIDE SEQUENCE</scope>
    <source>
        <strain evidence="1">CRI 24-3</strain>
    </source>
</reference>
<organism evidence="1 2">
    <name type="scientific">Fusarium solani subsp. cucurbitae</name>
    <name type="common">Neocosmosporum cucurbitae</name>
    <dbReference type="NCBI Taxonomy" id="2747967"/>
    <lineage>
        <taxon>Eukaryota</taxon>
        <taxon>Fungi</taxon>
        <taxon>Dikarya</taxon>
        <taxon>Ascomycota</taxon>
        <taxon>Pezizomycotina</taxon>
        <taxon>Sordariomycetes</taxon>
        <taxon>Hypocreomycetidae</taxon>
        <taxon>Hypocreales</taxon>
        <taxon>Nectriaceae</taxon>
        <taxon>Fusarium</taxon>
        <taxon>Fusarium solani species complex</taxon>
    </lineage>
</organism>
<proteinExistence type="predicted"/>
<keyword evidence="2" id="KW-1185">Reference proteome</keyword>
<gene>
    <name evidence="1" type="ORF">LCI18_012184</name>
</gene>
<dbReference type="EMBL" id="CP090038">
    <property type="protein sequence ID" value="UPL01250.1"/>
    <property type="molecule type" value="Genomic_DNA"/>
</dbReference>